<accession>A0ABY2RGX0</accession>
<reference evidence="2 3" key="1">
    <citation type="submission" date="2019-04" db="EMBL/GenBank/DDBJ databases">
        <title>Rhodococcus oryzae sp. nov., a novel actinomycete isolated from rhizosphere soil of rice (Oryza sativa L.).</title>
        <authorList>
            <person name="Li C."/>
        </authorList>
    </citation>
    <scope>NUCLEOTIDE SEQUENCE [LARGE SCALE GENOMIC DNA]</scope>
    <source>
        <strain evidence="2 3">NEAU-CX67</strain>
    </source>
</reference>
<proteinExistence type="predicted"/>
<evidence type="ECO:0008006" key="4">
    <source>
        <dbReference type="Google" id="ProtNLM"/>
    </source>
</evidence>
<organism evidence="2 3">
    <name type="scientific">Rhodococcus oryzae</name>
    <dbReference type="NCBI Taxonomy" id="2571143"/>
    <lineage>
        <taxon>Bacteria</taxon>
        <taxon>Bacillati</taxon>
        <taxon>Actinomycetota</taxon>
        <taxon>Actinomycetes</taxon>
        <taxon>Mycobacteriales</taxon>
        <taxon>Nocardiaceae</taxon>
        <taxon>Rhodococcus</taxon>
    </lineage>
</organism>
<feature type="transmembrane region" description="Helical" evidence="1">
    <location>
        <begin position="177"/>
        <end position="201"/>
    </location>
</feature>
<protein>
    <recommendedName>
        <fullName evidence="4">ABC transporter permease</fullName>
    </recommendedName>
</protein>
<feature type="transmembrane region" description="Helical" evidence="1">
    <location>
        <begin position="231"/>
        <end position="252"/>
    </location>
</feature>
<name>A0ABY2RGX0_9NOCA</name>
<keyword evidence="3" id="KW-1185">Reference proteome</keyword>
<evidence type="ECO:0000313" key="2">
    <source>
        <dbReference type="EMBL" id="TJZ76088.1"/>
    </source>
</evidence>
<keyword evidence="1" id="KW-1133">Transmembrane helix</keyword>
<keyword evidence="1" id="KW-0812">Transmembrane</keyword>
<dbReference type="Pfam" id="PF12730">
    <property type="entry name" value="ABC2_membrane_4"/>
    <property type="match status" value="1"/>
</dbReference>
<feature type="transmembrane region" description="Helical" evidence="1">
    <location>
        <begin position="20"/>
        <end position="38"/>
    </location>
</feature>
<sequence length="257" mass="26728">MHMLAAELVKLISMRSTRRCGAVILALAVGLALVLAYIDRLATDLDMSASTDSMPASAINTVAGCAPGFVIIMIMAALAATTEYRTGTIKLTLLVAPNRSMVIFAKSAAVCLLAALIGEGTAWLAYGTAKLVNPSGVESIATGAQLRAVAGVGLIYVVGAAMAVAVGMLIRNTVAAVALIVLYPVLIEYGVTTIPVVGSAIEPWLPFRMAMQFLLDRNPGFPETVAALSGWWAFAYIVVIATVLTATASIVITKRDA</sequence>
<gene>
    <name evidence="2" type="ORF">FCG67_18960</name>
</gene>
<dbReference type="EMBL" id="SUMD01000009">
    <property type="protein sequence ID" value="TJZ76088.1"/>
    <property type="molecule type" value="Genomic_DNA"/>
</dbReference>
<evidence type="ECO:0000256" key="1">
    <source>
        <dbReference type="SAM" id="Phobius"/>
    </source>
</evidence>
<keyword evidence="1" id="KW-0472">Membrane</keyword>
<feature type="transmembrane region" description="Helical" evidence="1">
    <location>
        <begin position="101"/>
        <end position="126"/>
    </location>
</feature>
<dbReference type="Proteomes" id="UP000305109">
    <property type="component" value="Unassembled WGS sequence"/>
</dbReference>
<feature type="transmembrane region" description="Helical" evidence="1">
    <location>
        <begin position="58"/>
        <end position="80"/>
    </location>
</feature>
<comment type="caution">
    <text evidence="2">The sequence shown here is derived from an EMBL/GenBank/DDBJ whole genome shotgun (WGS) entry which is preliminary data.</text>
</comment>
<evidence type="ECO:0000313" key="3">
    <source>
        <dbReference type="Proteomes" id="UP000305109"/>
    </source>
</evidence>
<feature type="transmembrane region" description="Helical" evidence="1">
    <location>
        <begin position="146"/>
        <end position="170"/>
    </location>
</feature>